<dbReference type="AlphaFoldDB" id="A0A0A9HQA0"/>
<name>A0A0A9HQA0_ARUDO</name>
<organism evidence="1">
    <name type="scientific">Arundo donax</name>
    <name type="common">Giant reed</name>
    <name type="synonym">Donax arundinaceus</name>
    <dbReference type="NCBI Taxonomy" id="35708"/>
    <lineage>
        <taxon>Eukaryota</taxon>
        <taxon>Viridiplantae</taxon>
        <taxon>Streptophyta</taxon>
        <taxon>Embryophyta</taxon>
        <taxon>Tracheophyta</taxon>
        <taxon>Spermatophyta</taxon>
        <taxon>Magnoliopsida</taxon>
        <taxon>Liliopsida</taxon>
        <taxon>Poales</taxon>
        <taxon>Poaceae</taxon>
        <taxon>PACMAD clade</taxon>
        <taxon>Arundinoideae</taxon>
        <taxon>Arundineae</taxon>
        <taxon>Arundo</taxon>
    </lineage>
</organism>
<evidence type="ECO:0000313" key="1">
    <source>
        <dbReference type="EMBL" id="JAE38009.1"/>
    </source>
</evidence>
<reference evidence="1" key="2">
    <citation type="journal article" date="2015" name="Data Brief">
        <title>Shoot transcriptome of the giant reed, Arundo donax.</title>
        <authorList>
            <person name="Barrero R.A."/>
            <person name="Guerrero F.D."/>
            <person name="Moolhuijzen P."/>
            <person name="Goolsby J.A."/>
            <person name="Tidwell J."/>
            <person name="Bellgard S.E."/>
            <person name="Bellgard M.I."/>
        </authorList>
    </citation>
    <scope>NUCLEOTIDE SEQUENCE</scope>
    <source>
        <tissue evidence="1">Shoot tissue taken approximately 20 cm above the soil surface</tissue>
    </source>
</reference>
<proteinExistence type="predicted"/>
<sequence>MFCPTELHIPNGVLSLHAHTKLNCSTLSCINWFITTWHLSDCLS</sequence>
<dbReference type="EMBL" id="GBRH01160019">
    <property type="protein sequence ID" value="JAE37877.1"/>
    <property type="molecule type" value="Transcribed_RNA"/>
</dbReference>
<accession>A0A0A9HQA0</accession>
<protein>
    <submittedName>
        <fullName evidence="1">Uncharacterized protein</fullName>
    </submittedName>
</protein>
<reference evidence="1" key="1">
    <citation type="submission" date="2014-09" db="EMBL/GenBank/DDBJ databases">
        <authorList>
            <person name="Magalhaes I.L.F."/>
            <person name="Oliveira U."/>
            <person name="Santos F.R."/>
            <person name="Vidigal T.H.D.A."/>
            <person name="Brescovit A.D."/>
            <person name="Santos A.J."/>
        </authorList>
    </citation>
    <scope>NUCLEOTIDE SEQUENCE</scope>
    <source>
        <tissue evidence="1">Shoot tissue taken approximately 20 cm above the soil surface</tissue>
    </source>
</reference>
<dbReference type="EMBL" id="GBRH01159887">
    <property type="protein sequence ID" value="JAE38009.1"/>
    <property type="molecule type" value="Transcribed_RNA"/>
</dbReference>